<proteinExistence type="inferred from homology"/>
<dbReference type="AlphaFoldDB" id="A0A9Q7AKY5"/>
<sequence>MAERMMDLSKLALESRQGIEEPERRRTAATPFVDILEGQLMEANEQQLLSDGDMRRLATGDVNDISDVVLSVTQGELALRMVVEVRNKLVEAYQTLSRMPV</sequence>
<dbReference type="EMBL" id="CP072943">
    <property type="protein sequence ID" value="QTX31672.1"/>
    <property type="molecule type" value="Genomic_DNA"/>
</dbReference>
<dbReference type="HAMAP" id="MF_00724">
    <property type="entry name" value="FliE"/>
    <property type="match status" value="1"/>
</dbReference>
<evidence type="ECO:0000256" key="3">
    <source>
        <dbReference type="ARBA" id="ARBA00023143"/>
    </source>
</evidence>
<comment type="similarity">
    <text evidence="2 4">Belongs to the FliE family.</text>
</comment>
<comment type="subcellular location">
    <subcellularLocation>
        <location evidence="1 4">Bacterial flagellum basal body</location>
    </subcellularLocation>
</comment>
<dbReference type="GO" id="GO:0009425">
    <property type="term" value="C:bacterial-type flagellum basal body"/>
    <property type="evidence" value="ECO:0007669"/>
    <property type="project" value="UniProtKB-SubCell"/>
</dbReference>
<keyword evidence="3 4" id="KW-0975">Bacterial flagellum</keyword>
<dbReference type="InterPro" id="IPR001624">
    <property type="entry name" value="FliE"/>
</dbReference>
<keyword evidence="5" id="KW-0282">Flagellum</keyword>
<dbReference type="RefSeq" id="WP_274372842.1">
    <property type="nucleotide sequence ID" value="NZ_CP072943.1"/>
</dbReference>
<accession>A0A9Q7AKY5</accession>
<dbReference type="GO" id="GO:0003774">
    <property type="term" value="F:cytoskeletal motor activity"/>
    <property type="evidence" value="ECO:0007669"/>
    <property type="project" value="InterPro"/>
</dbReference>
<dbReference type="PANTHER" id="PTHR34653:SF1">
    <property type="entry name" value="FLAGELLAR HOOK-BASAL BODY COMPLEX PROTEIN FLIE"/>
    <property type="match status" value="1"/>
</dbReference>
<keyword evidence="6" id="KW-1185">Reference proteome</keyword>
<evidence type="ECO:0000256" key="2">
    <source>
        <dbReference type="ARBA" id="ARBA00009272"/>
    </source>
</evidence>
<dbReference type="KEGG" id="aram:KAR29_09935"/>
<evidence type="ECO:0000256" key="1">
    <source>
        <dbReference type="ARBA" id="ARBA00004117"/>
    </source>
</evidence>
<protein>
    <recommendedName>
        <fullName evidence="4">Flagellar hook-basal body complex protein FliE</fullName>
    </recommendedName>
</protein>
<name>A0A9Q7AKY5_9BACT</name>
<evidence type="ECO:0000313" key="5">
    <source>
        <dbReference type="EMBL" id="QTX31672.1"/>
    </source>
</evidence>
<evidence type="ECO:0000313" key="6">
    <source>
        <dbReference type="Proteomes" id="UP000671879"/>
    </source>
</evidence>
<dbReference type="PANTHER" id="PTHR34653">
    <property type="match status" value="1"/>
</dbReference>
<dbReference type="PRINTS" id="PR01006">
    <property type="entry name" value="FLGHOOKFLIE"/>
</dbReference>
<dbReference type="GO" id="GO:0071973">
    <property type="term" value="P:bacterial-type flagellum-dependent cell motility"/>
    <property type="evidence" value="ECO:0007669"/>
    <property type="project" value="InterPro"/>
</dbReference>
<gene>
    <name evidence="4" type="primary">fliE</name>
    <name evidence="5" type="ORF">KAR29_09935</name>
</gene>
<dbReference type="GO" id="GO:0005198">
    <property type="term" value="F:structural molecule activity"/>
    <property type="evidence" value="ECO:0007669"/>
    <property type="project" value="InterPro"/>
</dbReference>
<dbReference type="Proteomes" id="UP000671879">
    <property type="component" value="Chromosome"/>
</dbReference>
<organism evidence="5 6">
    <name type="scientific">Aminithiophilus ramosus</name>
    <dbReference type="NCBI Taxonomy" id="3029084"/>
    <lineage>
        <taxon>Bacteria</taxon>
        <taxon>Thermotogati</taxon>
        <taxon>Synergistota</taxon>
        <taxon>Synergistia</taxon>
        <taxon>Synergistales</taxon>
        <taxon>Aminithiophilaceae</taxon>
        <taxon>Aminithiophilus</taxon>
    </lineage>
</organism>
<keyword evidence="5" id="KW-0966">Cell projection</keyword>
<reference evidence="6" key="1">
    <citation type="submission" date="2021-04" db="EMBL/GenBank/DDBJ databases">
        <title>A novel Synergistetes isolate from a pyrite-forming mixed culture.</title>
        <authorList>
            <person name="Bunk B."/>
            <person name="Sproer C."/>
            <person name="Spring S."/>
            <person name="Pester M."/>
        </authorList>
    </citation>
    <scope>NUCLEOTIDE SEQUENCE [LARGE SCALE GENOMIC DNA]</scope>
    <source>
        <strain evidence="6">J.5.4.2-T.3.5.2</strain>
    </source>
</reference>
<dbReference type="Pfam" id="PF02049">
    <property type="entry name" value="FliE"/>
    <property type="match status" value="1"/>
</dbReference>
<keyword evidence="5" id="KW-0969">Cilium</keyword>
<evidence type="ECO:0000256" key="4">
    <source>
        <dbReference type="HAMAP-Rule" id="MF_00724"/>
    </source>
</evidence>